<dbReference type="Gene3D" id="3.10.450.50">
    <property type="match status" value="1"/>
</dbReference>
<dbReference type="Proteomes" id="UP000463857">
    <property type="component" value="Chromosome"/>
</dbReference>
<dbReference type="RefSeq" id="WP_159542086.1">
    <property type="nucleotide sequence ID" value="NZ_CP047156.1"/>
</dbReference>
<gene>
    <name evidence="1" type="ORF">EK0264_01015</name>
</gene>
<dbReference type="InterPro" id="IPR032710">
    <property type="entry name" value="NTF2-like_dom_sf"/>
</dbReference>
<evidence type="ECO:0000313" key="1">
    <source>
        <dbReference type="EMBL" id="QHB99017.1"/>
    </source>
</evidence>
<keyword evidence="2" id="KW-1185">Reference proteome</keyword>
<sequence length="154" mass="17432">MSTGTHTLTESLSETEHNKLVIQRFCRDYQSSPDHDPGVLEELIHPDAMDHSEDPDFPHGPSAVHEAHQELFSAFTDFRVEIRDQIAEGDKVCTFKRFHGIHAGPWMGVPATGRVVAFENIDIVRLVDGKIYEHWNVVDRHGLLRQLRGEVAGQ</sequence>
<dbReference type="SUPFAM" id="SSF54427">
    <property type="entry name" value="NTF2-like"/>
    <property type="match status" value="1"/>
</dbReference>
<dbReference type="Pfam" id="PF07366">
    <property type="entry name" value="SnoaL"/>
    <property type="match status" value="1"/>
</dbReference>
<dbReference type="InterPro" id="IPR009959">
    <property type="entry name" value="Cyclase_SnoaL-like"/>
</dbReference>
<dbReference type="GO" id="GO:0030638">
    <property type="term" value="P:polyketide metabolic process"/>
    <property type="evidence" value="ECO:0007669"/>
    <property type="project" value="InterPro"/>
</dbReference>
<organism evidence="1 2">
    <name type="scientific">Epidermidibacterium keratini</name>
    <dbReference type="NCBI Taxonomy" id="1891644"/>
    <lineage>
        <taxon>Bacteria</taxon>
        <taxon>Bacillati</taxon>
        <taxon>Actinomycetota</taxon>
        <taxon>Actinomycetes</taxon>
        <taxon>Sporichthyales</taxon>
        <taxon>Sporichthyaceae</taxon>
        <taxon>Epidermidibacterium</taxon>
    </lineage>
</organism>
<evidence type="ECO:0000313" key="2">
    <source>
        <dbReference type="Proteomes" id="UP000463857"/>
    </source>
</evidence>
<dbReference type="EMBL" id="CP047156">
    <property type="protein sequence ID" value="QHB99017.1"/>
    <property type="molecule type" value="Genomic_DNA"/>
</dbReference>
<dbReference type="KEGG" id="eke:EK0264_01015"/>
<dbReference type="PANTHER" id="PTHR38436:SF1">
    <property type="entry name" value="ESTER CYCLASE"/>
    <property type="match status" value="1"/>
</dbReference>
<dbReference type="AlphaFoldDB" id="A0A7L4YIK8"/>
<dbReference type="InParanoid" id="A0A7L4YIK8"/>
<name>A0A7L4YIK8_9ACTN</name>
<accession>A0A7L4YIK8</accession>
<dbReference type="OrthoDB" id="7554712at2"/>
<reference evidence="1 2" key="1">
    <citation type="journal article" date="2018" name="Int. J. Syst. Evol. Microbiol.">
        <title>Epidermidibacterium keratini gen. nov., sp. nov., a member of the family Sporichthyaceae, isolated from keratin epidermis.</title>
        <authorList>
            <person name="Lee D.G."/>
            <person name="Trujillo M.E."/>
            <person name="Kang S."/>
            <person name="Nam J.J."/>
            <person name="Kim Y.J."/>
        </authorList>
    </citation>
    <scope>NUCLEOTIDE SEQUENCE [LARGE SCALE GENOMIC DNA]</scope>
    <source>
        <strain evidence="1 2">EPI-7</strain>
    </source>
</reference>
<proteinExistence type="predicted"/>
<protein>
    <submittedName>
        <fullName evidence="1">Ester cyclase</fullName>
    </submittedName>
</protein>
<dbReference type="PANTHER" id="PTHR38436">
    <property type="entry name" value="POLYKETIDE CYCLASE SNOAL-LIKE DOMAIN"/>
    <property type="match status" value="1"/>
</dbReference>